<reference evidence="1" key="1">
    <citation type="submission" date="2023-08" db="EMBL/GenBank/DDBJ databases">
        <authorList>
            <person name="Messyasz A."/>
            <person name="Mannisto M.K."/>
            <person name="Kerkhof L.J."/>
            <person name="Haggblom M."/>
        </authorList>
    </citation>
    <scope>NUCLEOTIDE SEQUENCE</scope>
    <source>
        <strain evidence="1">M8UP23</strain>
    </source>
</reference>
<organism evidence="1">
    <name type="scientific">Tunturiibacter empetritectus</name>
    <dbReference type="NCBI Taxonomy" id="3069691"/>
    <lineage>
        <taxon>Bacteria</taxon>
        <taxon>Pseudomonadati</taxon>
        <taxon>Acidobacteriota</taxon>
        <taxon>Terriglobia</taxon>
        <taxon>Terriglobales</taxon>
        <taxon>Acidobacteriaceae</taxon>
        <taxon>Tunturiibacter</taxon>
    </lineage>
</organism>
<sequence length="130" mass="13976">MTRDVPVAKMDKPKVERPEMPFRHDLYQPPFAEQLRALPRFLSLSIAGYGGAADAKLTKTRSLGLIFSPVTYVPIGIANVSDQGLESPQQTSMESIPPNCLSPGLCLNRVGPSTLPEIAGKPDALSGTRS</sequence>
<dbReference type="AlphaFoldDB" id="A0AAU7ZGZ0"/>
<evidence type="ECO:0000313" key="1">
    <source>
        <dbReference type="EMBL" id="XCB27936.1"/>
    </source>
</evidence>
<name>A0AAU7ZGZ0_9BACT</name>
<protein>
    <submittedName>
        <fullName evidence="1">Uncharacterized protein</fullName>
    </submittedName>
</protein>
<accession>A0AAU7ZGZ0</accession>
<dbReference type="RefSeq" id="WP_353069925.1">
    <property type="nucleotide sequence ID" value="NZ_CP132932.1"/>
</dbReference>
<gene>
    <name evidence="1" type="ORF">RBB75_06335</name>
</gene>
<dbReference type="KEGG" id="temp:RBB75_06335"/>
<dbReference type="EMBL" id="CP132932">
    <property type="protein sequence ID" value="XCB27936.1"/>
    <property type="molecule type" value="Genomic_DNA"/>
</dbReference>
<proteinExistence type="predicted"/>
<reference evidence="1" key="2">
    <citation type="journal article" date="2024" name="Environ. Microbiol.">
        <title>Genome analysis and description of Tunturibacter gen. nov. expands the diversity of Terriglobia in tundra soils.</title>
        <authorList>
            <person name="Messyasz A."/>
            <person name="Mannisto M.K."/>
            <person name="Kerkhof L.J."/>
            <person name="Haggblom M.M."/>
        </authorList>
    </citation>
    <scope>NUCLEOTIDE SEQUENCE</scope>
    <source>
        <strain evidence="1">M8UP23</strain>
    </source>
</reference>